<keyword evidence="2" id="KW-1185">Reference proteome</keyword>
<organism evidence="1 2">
    <name type="scientific">Dryococelus australis</name>
    <dbReference type="NCBI Taxonomy" id="614101"/>
    <lineage>
        <taxon>Eukaryota</taxon>
        <taxon>Metazoa</taxon>
        <taxon>Ecdysozoa</taxon>
        <taxon>Arthropoda</taxon>
        <taxon>Hexapoda</taxon>
        <taxon>Insecta</taxon>
        <taxon>Pterygota</taxon>
        <taxon>Neoptera</taxon>
        <taxon>Polyneoptera</taxon>
        <taxon>Phasmatodea</taxon>
        <taxon>Verophasmatodea</taxon>
        <taxon>Anareolatae</taxon>
        <taxon>Phasmatidae</taxon>
        <taxon>Eurycanthinae</taxon>
        <taxon>Dryococelus</taxon>
    </lineage>
</organism>
<dbReference type="Proteomes" id="UP001159363">
    <property type="component" value="Chromosome 4"/>
</dbReference>
<proteinExistence type="predicted"/>
<evidence type="ECO:0000313" key="1">
    <source>
        <dbReference type="EMBL" id="KAJ8882876.1"/>
    </source>
</evidence>
<name>A0ABQ9HFC9_9NEOP</name>
<protein>
    <submittedName>
        <fullName evidence="1">Uncharacterized protein</fullName>
    </submittedName>
</protein>
<dbReference type="EMBL" id="JARBHB010000005">
    <property type="protein sequence ID" value="KAJ8882876.1"/>
    <property type="molecule type" value="Genomic_DNA"/>
</dbReference>
<accession>A0ABQ9HFC9</accession>
<sequence>MVQIAMDHPRFTHGKLESVVARCFVPRERMEVNDRVVGCFIDVHSLSVATGDAETFRIGMFTKRACHAYQGACRSRTWVSGVFETSEKCSRLLTSCLSARLGVRRTFEVKASGYKKQTAIAHELRYAPPDFIFHVLATSVAKAEGSIMPRVSSFECRISWRDRMVVPTLQADLRSYTVVPRHLTRIPSDRTPYTPLLMLGSGLMQWSERSPPTKANLHRFPAVPPPKFLAKASLKRSVNLHFRGQEARERYGRHLHACLVPHRSYAQGVQCFRRGPVLKQTCGGRQRDRQKAREGDCAVKYVSSREQKNNASREIDTTLQSTEQITSLRHRANLAFAPSPLPPTLRHHPAKPTLPLLYEDTARGGKEQSLFLFVDRALKLWKSAGVVREGNFPWKSGAEIPIQYAEGIEFECGVVMEGFPELSIRAARALINIHNQLTELRCLAGVKGRGKREILEKTRRLTTSSGTISTGESAVNRPGIESGSPWWEASRLTTQPPRPPMTKRIRFFSYVYYTTILPRVVKSGNLFISLSCSSTLHVHSVYAHEWPYILAAPGLHLVYTVHCLSVSSSAHALRHLTEQSSTLRGITKDPREFDHSQIVRFQASTLSRVRHEFVDPGKTTAIRDKCSGVQSIDDTSRQIDMPKSSISLAILILNSNGLLYTLMPVYECVAKHMKRLGPSCQQGTVQATGSSILIRGLFTWDGMKRFPRYACHLPSRQTIQDNAGRSFALLSAPTAPFKKAAHTAR</sequence>
<comment type="caution">
    <text evidence="1">The sequence shown here is derived from an EMBL/GenBank/DDBJ whole genome shotgun (WGS) entry which is preliminary data.</text>
</comment>
<evidence type="ECO:0000313" key="2">
    <source>
        <dbReference type="Proteomes" id="UP001159363"/>
    </source>
</evidence>
<reference evidence="1 2" key="1">
    <citation type="submission" date="2023-02" db="EMBL/GenBank/DDBJ databases">
        <title>LHISI_Scaffold_Assembly.</title>
        <authorList>
            <person name="Stuart O.P."/>
            <person name="Cleave R."/>
            <person name="Magrath M.J.L."/>
            <person name="Mikheyev A.S."/>
        </authorList>
    </citation>
    <scope>NUCLEOTIDE SEQUENCE [LARGE SCALE GENOMIC DNA]</scope>
    <source>
        <strain evidence="1">Daus_M_001</strain>
        <tissue evidence="1">Leg muscle</tissue>
    </source>
</reference>
<gene>
    <name evidence="1" type="ORF">PR048_014698</name>
</gene>